<feature type="binding site" evidence="2">
    <location>
        <position position="39"/>
    </location>
    <ligand>
        <name>Fe cation</name>
        <dbReference type="ChEBI" id="CHEBI:24875"/>
        <label>2</label>
    </ligand>
</feature>
<dbReference type="STRING" id="315358.SERIO_v1c01430"/>
<dbReference type="InterPro" id="IPR005235">
    <property type="entry name" value="YmdB-like"/>
</dbReference>
<dbReference type="Gene3D" id="3.60.21.10">
    <property type="match status" value="1"/>
</dbReference>
<dbReference type="PANTHER" id="PTHR36303">
    <property type="entry name" value="2',3'-CYCLIC-NUCLEOTIDE 2'-PHOSPHODIESTERASE"/>
    <property type="match status" value="1"/>
</dbReference>
<dbReference type="NCBIfam" id="TIGR00282">
    <property type="entry name" value="TIGR00282 family metallophosphoesterase"/>
    <property type="match status" value="1"/>
</dbReference>
<dbReference type="GO" id="GO:0004113">
    <property type="term" value="F:2',3'-cyclic-nucleotide 3'-phosphodiesterase activity"/>
    <property type="evidence" value="ECO:0007669"/>
    <property type="project" value="TreeGrafter"/>
</dbReference>
<gene>
    <name evidence="3" type="primary">ymdB</name>
    <name evidence="3" type="ORF">SERIO_v1c01430</name>
</gene>
<sequence length="265" mass="29622">MKILMIGDIYAKAGRKALEEYLPFIMKKYQIQFVVANGENTSHGKSILRKHYEELKALQVDVITSGNHIFKNPEVPKYIEEVDDLLKPLNMNPYTPGPGTVVKKVGNKTVRVTNLIGRSFMDPADNPYYALEKIVAEDNSDLHLVDFHAEASAEKLALAWNFDGKITCLVGTHTHVQTTDNRILPSGTAYITDLGMCGSYNSIIGANPEEVILKEKTGLPSRFQPAEDLDNLIFSGIILETNDIDNSVVKIDRILITPDNQDEYR</sequence>
<feature type="binding site" evidence="2">
    <location>
        <position position="148"/>
    </location>
    <ligand>
        <name>Fe cation</name>
        <dbReference type="ChEBI" id="CHEBI:24875"/>
        <label>2</label>
    </ligand>
</feature>
<dbReference type="Proteomes" id="UP000035661">
    <property type="component" value="Chromosome"/>
</dbReference>
<dbReference type="GO" id="GO:0046872">
    <property type="term" value="F:metal ion binding"/>
    <property type="evidence" value="ECO:0007669"/>
    <property type="project" value="UniProtKB-KW"/>
</dbReference>
<feature type="binding site" evidence="2">
    <location>
        <position position="67"/>
    </location>
    <ligand>
        <name>Fe cation</name>
        <dbReference type="ChEBI" id="CHEBI:24875"/>
        <label>2</label>
    </ligand>
</feature>
<name>A0A0H3XGV5_9MOLU</name>
<dbReference type="PIRSF" id="PIRSF004789">
    <property type="entry name" value="DR1281"/>
    <property type="match status" value="1"/>
</dbReference>
<proteinExistence type="predicted"/>
<reference evidence="4" key="2">
    <citation type="submission" date="2015-06" db="EMBL/GenBank/DDBJ databases">
        <title>Complete genome sequence of Spiroplasma eriocheiris TDA-040725-5 (DSM 21848).</title>
        <authorList>
            <person name="Lo W.-S."/>
            <person name="Kuo C.-H."/>
        </authorList>
    </citation>
    <scope>NUCLEOTIDE SEQUENCE [LARGE SCALE GENOMIC DNA]</scope>
    <source>
        <strain evidence="4">TDA-040725-5</strain>
    </source>
</reference>
<keyword evidence="2" id="KW-0479">Metal-binding</keyword>
<organism evidence="3 4">
    <name type="scientific">Spiroplasma eriocheiris</name>
    <dbReference type="NCBI Taxonomy" id="315358"/>
    <lineage>
        <taxon>Bacteria</taxon>
        <taxon>Bacillati</taxon>
        <taxon>Mycoplasmatota</taxon>
        <taxon>Mollicutes</taxon>
        <taxon>Entomoplasmatales</taxon>
        <taxon>Spiroplasmataceae</taxon>
        <taxon>Spiroplasma</taxon>
    </lineage>
</organism>
<protein>
    <submittedName>
        <fullName evidence="3">Putative metallophosphatase</fullName>
    </submittedName>
</protein>
<evidence type="ECO:0000256" key="2">
    <source>
        <dbReference type="PIRSR" id="PIRSR004789-51"/>
    </source>
</evidence>
<dbReference type="InterPro" id="IPR029052">
    <property type="entry name" value="Metallo-depent_PP-like"/>
</dbReference>
<dbReference type="AlphaFoldDB" id="A0A0H3XGV5"/>
<dbReference type="EMBL" id="CP011856">
    <property type="protein sequence ID" value="AKM53738.1"/>
    <property type="molecule type" value="Genomic_DNA"/>
</dbReference>
<dbReference type="PANTHER" id="PTHR36303:SF1">
    <property type="entry name" value="2',3'-CYCLIC-NUCLEOTIDE 2'-PHOSPHODIESTERASE"/>
    <property type="match status" value="1"/>
</dbReference>
<evidence type="ECO:0000313" key="4">
    <source>
        <dbReference type="Proteomes" id="UP000035661"/>
    </source>
</evidence>
<accession>A0A0H3XGV5</accession>
<feature type="binding site" evidence="2">
    <location>
        <position position="40"/>
    </location>
    <ligand>
        <name>Fe cation</name>
        <dbReference type="ChEBI" id="CHEBI:24875"/>
        <label>1</label>
    </ligand>
</feature>
<reference evidence="3 4" key="1">
    <citation type="journal article" date="2015" name="Genome Biol. Evol.">
        <title>Found and Lost: The Fates of Horizontally Acquired Genes in Arthropod-Symbiotic Spiroplasma.</title>
        <authorList>
            <person name="Lo W.S."/>
            <person name="Gasparich G.E."/>
            <person name="Kuo C.H."/>
        </authorList>
    </citation>
    <scope>NUCLEOTIDE SEQUENCE [LARGE SCALE GENOMIC DNA]</scope>
    <source>
        <strain evidence="4">TDA-040725-5</strain>
    </source>
</reference>
<dbReference type="KEGG" id="seri:SERIO_v1c01430"/>
<feature type="binding site" evidence="2">
    <location>
        <position position="173"/>
    </location>
    <ligand>
        <name>Fe cation</name>
        <dbReference type="ChEBI" id="CHEBI:24875"/>
        <label>2</label>
    </ligand>
</feature>
<keyword evidence="4" id="KW-1185">Reference proteome</keyword>
<feature type="binding site" evidence="2">
    <location>
        <position position="175"/>
    </location>
    <ligand>
        <name>Fe cation</name>
        <dbReference type="ChEBI" id="CHEBI:24875"/>
        <label>1</label>
    </ligand>
</feature>
<evidence type="ECO:0000313" key="3">
    <source>
        <dbReference type="EMBL" id="AKM53738.1"/>
    </source>
</evidence>
<feature type="binding site" evidence="2">
    <location>
        <position position="8"/>
    </location>
    <ligand>
        <name>Fe cation</name>
        <dbReference type="ChEBI" id="CHEBI:24875"/>
        <label>1</label>
    </ligand>
</feature>
<feature type="binding site" evidence="2">
    <location>
        <position position="39"/>
    </location>
    <ligand>
        <name>Fe cation</name>
        <dbReference type="ChEBI" id="CHEBI:24875"/>
        <label>1</label>
    </ligand>
</feature>
<dbReference type="SUPFAM" id="SSF56300">
    <property type="entry name" value="Metallo-dependent phosphatases"/>
    <property type="match status" value="1"/>
</dbReference>
<evidence type="ECO:0000256" key="1">
    <source>
        <dbReference type="PIRSR" id="PIRSR004789-50"/>
    </source>
</evidence>
<dbReference type="Pfam" id="PF13277">
    <property type="entry name" value="YmdB"/>
    <property type="match status" value="1"/>
</dbReference>
<dbReference type="CDD" id="cd07382">
    <property type="entry name" value="MPP_DR1281"/>
    <property type="match status" value="1"/>
</dbReference>
<dbReference type="RefSeq" id="WP_047791015.1">
    <property type="nucleotide sequence ID" value="NZ_CP011856.1"/>
</dbReference>
<feature type="active site" description="Proton donor" evidence="1">
    <location>
        <position position="68"/>
    </location>
</feature>
<dbReference type="PATRIC" id="fig|743698.3.peg.145"/>